<dbReference type="InterPro" id="IPR007621">
    <property type="entry name" value="TPM_dom"/>
</dbReference>
<proteinExistence type="predicted"/>
<evidence type="ECO:0000313" key="3">
    <source>
        <dbReference type="Proteomes" id="UP001232063"/>
    </source>
</evidence>
<organism evidence="2 3">
    <name type="scientific">Xanthocytophaga agilis</name>
    <dbReference type="NCBI Taxonomy" id="3048010"/>
    <lineage>
        <taxon>Bacteria</taxon>
        <taxon>Pseudomonadati</taxon>
        <taxon>Bacteroidota</taxon>
        <taxon>Cytophagia</taxon>
        <taxon>Cytophagales</taxon>
        <taxon>Rhodocytophagaceae</taxon>
        <taxon>Xanthocytophaga</taxon>
    </lineage>
</organism>
<dbReference type="AlphaFoldDB" id="A0AAE3UFV2"/>
<comment type="caution">
    <text evidence="2">The sequence shown here is derived from an EMBL/GenBank/DDBJ whole genome shotgun (WGS) entry which is preliminary data.</text>
</comment>
<dbReference type="PANTHER" id="PTHR30373:SF8">
    <property type="entry name" value="BLL7265 PROTEIN"/>
    <property type="match status" value="1"/>
</dbReference>
<feature type="domain" description="TPM" evidence="1">
    <location>
        <begin position="6"/>
        <end position="122"/>
    </location>
</feature>
<accession>A0AAE3UFV2</accession>
<dbReference type="RefSeq" id="WP_314510469.1">
    <property type="nucleotide sequence ID" value="NZ_JASJOU010000002.1"/>
</dbReference>
<sequence length="146" mass="16734">MALLSFLSSKEERLLINTIQKAESQTSGEIRVHIEPGTPDADPFQRALEIFARLEMHKTKQRNGVLFYIATDTHKFAIVADSGINRVVPENFWEEIKDTMRTRFKQHQYLKGLEEGITQTGEYLKKYFPSSGYDTNELDDSISTSS</sequence>
<name>A0AAE3UFV2_9BACT</name>
<dbReference type="Pfam" id="PF04536">
    <property type="entry name" value="TPM_phosphatase"/>
    <property type="match status" value="1"/>
</dbReference>
<keyword evidence="3" id="KW-1185">Reference proteome</keyword>
<protein>
    <submittedName>
        <fullName evidence="2">TPM domain-containing protein</fullName>
    </submittedName>
</protein>
<dbReference type="EMBL" id="JASJOU010000002">
    <property type="protein sequence ID" value="MDJ1500973.1"/>
    <property type="molecule type" value="Genomic_DNA"/>
</dbReference>
<dbReference type="PANTHER" id="PTHR30373">
    <property type="entry name" value="UPF0603 PROTEIN YGCG"/>
    <property type="match status" value="1"/>
</dbReference>
<dbReference type="Proteomes" id="UP001232063">
    <property type="component" value="Unassembled WGS sequence"/>
</dbReference>
<evidence type="ECO:0000313" key="2">
    <source>
        <dbReference type="EMBL" id="MDJ1500973.1"/>
    </source>
</evidence>
<dbReference type="Gene3D" id="3.10.310.50">
    <property type="match status" value="1"/>
</dbReference>
<gene>
    <name evidence="2" type="ORF">QNI22_09955</name>
</gene>
<reference evidence="2" key="1">
    <citation type="submission" date="2023-05" db="EMBL/GenBank/DDBJ databases">
        <authorList>
            <person name="Zhang X."/>
        </authorList>
    </citation>
    <scope>NUCLEOTIDE SEQUENCE</scope>
    <source>
        <strain evidence="2">BD1B2-1</strain>
    </source>
</reference>
<evidence type="ECO:0000259" key="1">
    <source>
        <dbReference type="Pfam" id="PF04536"/>
    </source>
</evidence>